<keyword evidence="15" id="KW-1185">Reference proteome</keyword>
<feature type="compositionally biased region" description="Low complexity" evidence="12">
    <location>
        <begin position="132"/>
        <end position="156"/>
    </location>
</feature>
<gene>
    <name evidence="14" type="primary">treZ</name>
    <name evidence="14" type="ORF">J4709_35355</name>
</gene>
<evidence type="ECO:0000313" key="15">
    <source>
        <dbReference type="Proteomes" id="UP000680206"/>
    </source>
</evidence>
<dbReference type="Pfam" id="PF11941">
    <property type="entry name" value="DUF3459"/>
    <property type="match status" value="1"/>
</dbReference>
<dbReference type="SUPFAM" id="SSF81296">
    <property type="entry name" value="E set domains"/>
    <property type="match status" value="1"/>
</dbReference>
<comment type="caution">
    <text evidence="14">The sequence shown here is derived from an EMBL/GenBank/DDBJ whole genome shotgun (WGS) entry which is preliminary data.</text>
</comment>
<evidence type="ECO:0000256" key="10">
    <source>
        <dbReference type="ARBA" id="ARBA00034013"/>
    </source>
</evidence>
<evidence type="ECO:0000256" key="4">
    <source>
        <dbReference type="ARBA" id="ARBA00012268"/>
    </source>
</evidence>
<dbReference type="InterPro" id="IPR012768">
    <property type="entry name" value="Trehalose_TreZ"/>
</dbReference>
<keyword evidence="9" id="KW-0326">Glycosidase</keyword>
<dbReference type="Gene3D" id="1.10.10.760">
    <property type="entry name" value="E-set domains of sugar-utilizing enzymes"/>
    <property type="match status" value="1"/>
</dbReference>
<feature type="compositionally biased region" description="Basic residues" evidence="12">
    <location>
        <begin position="116"/>
        <end position="128"/>
    </location>
</feature>
<comment type="catalytic activity">
    <reaction evidence="10">
        <text>hydrolysis of (1-&gt;4)-alpha-D-glucosidic linkage in 4-alpha-D-[(1-&gt;4)-alpha-D-glucanosyl]n trehalose to yield trehalose and (1-&gt;4)-alpha-D-glucan.</text>
        <dbReference type="EC" id="3.2.1.141"/>
    </reaction>
</comment>
<name>A0ABS3S1I1_9ACTN</name>
<proteinExistence type="inferred from homology"/>
<sequence>MADHPRPPAAVPRQGDARGQDPDVLGRAGHRLRERRPRLCEARPGGPRPRHRHDRVRGAARTVRARQRAGAEARPARDAGRPGRLPGLRADRPGARRPRQPAARRLRAAPRAAAPARHRPRAEGRRRREAAGHLADAAAAPRAPALVRAAGRAPAGRRGGPRGRPRRRVPARQRGRARHPAAGRAGAPGRLVRDRGRRRPAGLAGRPHRRHALGPAPGRRRGVRASARRAARPPGDRQVNQRFQVWAPAARRVDVVVAGERHPMAEADGRAGWWTADVPGAGHGTDYGFALDGAADPLPDPRSPWQPGGVHAPSRVYEHDRFTWTDGRWHGRPLPGSVLYEMHVGTFTPEGTFDAAIERLDHLVALGIDAVELLPVASFPGHHGWGYDGALLWAPHEPYGGPDGLKRFVDAAHARGLAVVLDVVYNHLGPDGNHLGDYGPYFTSAHSTPWGDAVNYDQEGSDEVRAFAIENALMWLRDYHFDGLRLDAVHAITDHSAVHVLEAMAQAVSALSAHLGRHLFLIAESDLNDPRLVTSREAGGYGLDAQWSDDFHHCLHAALTGERQGYYCDFGSLETLKKALTRVFVHDGTMSTYRGHRHGRPVDVEKLPAHRFLGFLQNHDQVGNRGAGDRMGAVLAGAGLSPGLLKVGAALLVLAPFTPMLFMGEEWGASTPWCYFTDHQDPGLARAVSEGRRREFSRHGWTGEVPDPQAVETFRRSVLDWDEPAADPHADLLDWHRSLIALRRARPELNDPRLTRAAIEIGDGADGTGRWLVMKRGGVRVAANLGDGTVRLPLPPDAARPLLASDPAIRMETGVNGDSKTPALVLPGASAAVLG</sequence>
<dbReference type="CDD" id="cd11325">
    <property type="entry name" value="AmyAc_GTHase"/>
    <property type="match status" value="1"/>
</dbReference>
<dbReference type="NCBIfam" id="TIGR02402">
    <property type="entry name" value="trehalose_TreZ"/>
    <property type="match status" value="1"/>
</dbReference>
<evidence type="ECO:0000256" key="6">
    <source>
        <dbReference type="ARBA" id="ARBA00022490"/>
    </source>
</evidence>
<dbReference type="InterPro" id="IPR004193">
    <property type="entry name" value="Glyco_hydro_13_N"/>
</dbReference>
<accession>A0ABS3S1I1</accession>
<organism evidence="14 15">
    <name type="scientific">Actinomadura violacea</name>
    <dbReference type="NCBI Taxonomy" id="2819934"/>
    <lineage>
        <taxon>Bacteria</taxon>
        <taxon>Bacillati</taxon>
        <taxon>Actinomycetota</taxon>
        <taxon>Actinomycetes</taxon>
        <taxon>Streptosporangiales</taxon>
        <taxon>Thermomonosporaceae</taxon>
        <taxon>Actinomadura</taxon>
    </lineage>
</organism>
<feature type="region of interest" description="Disordered" evidence="12">
    <location>
        <begin position="1"/>
        <end position="238"/>
    </location>
</feature>
<keyword evidence="7" id="KW-0378">Hydrolase</keyword>
<dbReference type="InterPro" id="IPR044901">
    <property type="entry name" value="Trehalose_TreZ_E-set_sf"/>
</dbReference>
<dbReference type="PANTHER" id="PTHR43651">
    <property type="entry name" value="1,4-ALPHA-GLUCAN-BRANCHING ENZYME"/>
    <property type="match status" value="1"/>
</dbReference>
<dbReference type="InterPro" id="IPR014756">
    <property type="entry name" value="Ig_E-set"/>
</dbReference>
<comment type="pathway">
    <text evidence="2">Glycan biosynthesis; trehalose biosynthesis.</text>
</comment>
<evidence type="ECO:0000256" key="9">
    <source>
        <dbReference type="ARBA" id="ARBA00023295"/>
    </source>
</evidence>
<dbReference type="InterPro" id="IPR006047">
    <property type="entry name" value="GH13_cat_dom"/>
</dbReference>
<evidence type="ECO:0000256" key="8">
    <source>
        <dbReference type="ARBA" id="ARBA00023277"/>
    </source>
</evidence>
<feature type="domain" description="Glycosyl hydrolase family 13 catalytic" evidence="13">
    <location>
        <begin position="320"/>
        <end position="692"/>
    </location>
</feature>
<keyword evidence="6" id="KW-0963">Cytoplasm</keyword>
<comment type="similarity">
    <text evidence="3">Belongs to the glycosyl hydrolase 13 family.</text>
</comment>
<evidence type="ECO:0000256" key="1">
    <source>
        <dbReference type="ARBA" id="ARBA00004496"/>
    </source>
</evidence>
<feature type="compositionally biased region" description="Basic and acidic residues" evidence="12">
    <location>
        <begin position="69"/>
        <end position="81"/>
    </location>
</feature>
<evidence type="ECO:0000256" key="3">
    <source>
        <dbReference type="ARBA" id="ARBA00008061"/>
    </source>
</evidence>
<dbReference type="EMBL" id="JAGEPF010000024">
    <property type="protein sequence ID" value="MBO2462859.1"/>
    <property type="molecule type" value="Genomic_DNA"/>
</dbReference>
<evidence type="ECO:0000256" key="11">
    <source>
        <dbReference type="NCBIfam" id="TIGR02402"/>
    </source>
</evidence>
<feature type="compositionally biased region" description="Basic residues" evidence="12">
    <location>
        <begin position="195"/>
        <end position="231"/>
    </location>
</feature>
<dbReference type="InterPro" id="IPR017853">
    <property type="entry name" value="GH"/>
</dbReference>
<evidence type="ECO:0000259" key="13">
    <source>
        <dbReference type="SMART" id="SM00642"/>
    </source>
</evidence>
<dbReference type="Proteomes" id="UP000680206">
    <property type="component" value="Unassembled WGS sequence"/>
</dbReference>
<dbReference type="EC" id="3.2.1.141" evidence="4 11"/>
<evidence type="ECO:0000256" key="7">
    <source>
        <dbReference type="ARBA" id="ARBA00022801"/>
    </source>
</evidence>
<evidence type="ECO:0000256" key="12">
    <source>
        <dbReference type="SAM" id="MobiDB-lite"/>
    </source>
</evidence>
<feature type="compositionally biased region" description="Basic residues" evidence="12">
    <location>
        <begin position="159"/>
        <end position="181"/>
    </location>
</feature>
<dbReference type="SUPFAM" id="SSF51445">
    <property type="entry name" value="(Trans)glycosidases"/>
    <property type="match status" value="1"/>
</dbReference>
<dbReference type="Pfam" id="PF02922">
    <property type="entry name" value="CBM_48"/>
    <property type="match status" value="1"/>
</dbReference>
<dbReference type="InterPro" id="IPR013783">
    <property type="entry name" value="Ig-like_fold"/>
</dbReference>
<dbReference type="Gene3D" id="3.20.20.80">
    <property type="entry name" value="Glycosidases"/>
    <property type="match status" value="1"/>
</dbReference>
<dbReference type="Pfam" id="PF00128">
    <property type="entry name" value="Alpha-amylase"/>
    <property type="match status" value="1"/>
</dbReference>
<feature type="compositionally biased region" description="Basic residues" evidence="12">
    <location>
        <begin position="95"/>
        <end position="108"/>
    </location>
</feature>
<evidence type="ECO:0000256" key="2">
    <source>
        <dbReference type="ARBA" id="ARBA00005199"/>
    </source>
</evidence>
<dbReference type="InterPro" id="IPR022567">
    <property type="entry name" value="DUF3459"/>
</dbReference>
<comment type="subcellular location">
    <subcellularLocation>
        <location evidence="1">Cytoplasm</location>
    </subcellularLocation>
</comment>
<protein>
    <recommendedName>
        <fullName evidence="5 11">Malto-oligosyltrehalose trehalohydrolase</fullName>
        <ecNumber evidence="4 11">3.2.1.141</ecNumber>
    </recommendedName>
</protein>
<dbReference type="CDD" id="cd02853">
    <property type="entry name" value="E_set_MTHase_like_N"/>
    <property type="match status" value="1"/>
</dbReference>
<evidence type="ECO:0000313" key="14">
    <source>
        <dbReference type="EMBL" id="MBO2462859.1"/>
    </source>
</evidence>
<evidence type="ECO:0000256" key="5">
    <source>
        <dbReference type="ARBA" id="ARBA00015938"/>
    </source>
</evidence>
<keyword evidence="8" id="KW-0119">Carbohydrate metabolism</keyword>
<dbReference type="Gene3D" id="2.60.40.10">
    <property type="entry name" value="Immunoglobulins"/>
    <property type="match status" value="1"/>
</dbReference>
<dbReference type="PANTHER" id="PTHR43651:SF11">
    <property type="entry name" value="MALTO-OLIGOSYLTREHALOSE TREHALOHYDROLASE"/>
    <property type="match status" value="1"/>
</dbReference>
<dbReference type="SMART" id="SM00642">
    <property type="entry name" value="Aamy"/>
    <property type="match status" value="1"/>
</dbReference>
<reference evidence="14 15" key="1">
    <citation type="submission" date="2021-03" db="EMBL/GenBank/DDBJ databases">
        <title>Actinomadura violae sp. nov., isolated from lichen in Thailand.</title>
        <authorList>
            <person name="Kanchanasin P."/>
            <person name="Saeng-In P."/>
            <person name="Phongsopitanun W."/>
            <person name="Yuki M."/>
            <person name="Kudo T."/>
            <person name="Ohkuma M."/>
            <person name="Tanasupawat S."/>
        </authorList>
    </citation>
    <scope>NUCLEOTIDE SEQUENCE [LARGE SCALE GENOMIC DNA]</scope>
    <source>
        <strain evidence="14 15">LCR2-06</strain>
    </source>
</reference>